<protein>
    <submittedName>
        <fullName evidence="3">Stigma-specific STIG1-like protein 1</fullName>
    </submittedName>
</protein>
<reference evidence="2" key="1">
    <citation type="journal article" date="2013" name="Genetics">
        <title>The draft genome and transcriptome of Panagrellus redivivus are shaped by the harsh demands of a free-living lifestyle.</title>
        <authorList>
            <person name="Srinivasan J."/>
            <person name="Dillman A.R."/>
            <person name="Macchietto M.G."/>
            <person name="Heikkinen L."/>
            <person name="Lakso M."/>
            <person name="Fracchia K.M."/>
            <person name="Antoshechkin I."/>
            <person name="Mortazavi A."/>
            <person name="Wong G."/>
            <person name="Sternberg P.W."/>
        </authorList>
    </citation>
    <scope>NUCLEOTIDE SEQUENCE [LARGE SCALE GENOMIC DNA]</scope>
    <source>
        <strain evidence="2">MT8872</strain>
    </source>
</reference>
<evidence type="ECO:0000313" key="2">
    <source>
        <dbReference type="Proteomes" id="UP000492821"/>
    </source>
</evidence>
<accession>A0A7E4ZZZ8</accession>
<dbReference type="AlphaFoldDB" id="A0A7E4ZZZ8"/>
<proteinExistence type="predicted"/>
<feature type="signal peptide" evidence="1">
    <location>
        <begin position="1"/>
        <end position="18"/>
    </location>
</feature>
<keyword evidence="1" id="KW-0732">Signal</keyword>
<organism evidence="2 3">
    <name type="scientific">Panagrellus redivivus</name>
    <name type="common">Microworm</name>
    <dbReference type="NCBI Taxonomy" id="6233"/>
    <lineage>
        <taxon>Eukaryota</taxon>
        <taxon>Metazoa</taxon>
        <taxon>Ecdysozoa</taxon>
        <taxon>Nematoda</taxon>
        <taxon>Chromadorea</taxon>
        <taxon>Rhabditida</taxon>
        <taxon>Tylenchina</taxon>
        <taxon>Panagrolaimomorpha</taxon>
        <taxon>Panagrolaimoidea</taxon>
        <taxon>Panagrolaimidae</taxon>
        <taxon>Panagrellus</taxon>
    </lineage>
</organism>
<dbReference type="WBParaSite" id="Pan_g6344.t1">
    <property type="protein sequence ID" value="Pan_g6344.t1"/>
    <property type="gene ID" value="Pan_g6344"/>
</dbReference>
<name>A0A7E4ZZZ8_PANRE</name>
<feature type="chain" id="PRO_5029018756" evidence="1">
    <location>
        <begin position="19"/>
        <end position="148"/>
    </location>
</feature>
<evidence type="ECO:0000313" key="3">
    <source>
        <dbReference type="WBParaSite" id="Pan_g6344.t1"/>
    </source>
</evidence>
<sequence>MKLLPLLLIAVVVVTIVAEERSYRPRHKGPPRHRRSRVAVDRKARDLCKESFLSRLNPTESCKKGCLITCGSKSKHSVGRCEVCRDKCCEANCHGFECIPVSQISDIIGTVLDIYQVFGEDRSIDLEETTVAETTVTTKVPAVAKNGN</sequence>
<keyword evidence="2" id="KW-1185">Reference proteome</keyword>
<evidence type="ECO:0000256" key="1">
    <source>
        <dbReference type="SAM" id="SignalP"/>
    </source>
</evidence>
<reference evidence="3" key="2">
    <citation type="submission" date="2020-10" db="UniProtKB">
        <authorList>
            <consortium name="WormBaseParasite"/>
        </authorList>
    </citation>
    <scope>IDENTIFICATION</scope>
</reference>
<dbReference type="Proteomes" id="UP000492821">
    <property type="component" value="Unassembled WGS sequence"/>
</dbReference>